<dbReference type="RefSeq" id="WP_148968041.1">
    <property type="nucleotide sequence ID" value="NZ_JBNIKW010000001.1"/>
</dbReference>
<dbReference type="Proteomes" id="UP000324269">
    <property type="component" value="Unassembled WGS sequence"/>
</dbReference>
<gene>
    <name evidence="1" type="ORF">FZC85_04905</name>
</gene>
<evidence type="ECO:0000313" key="2">
    <source>
        <dbReference type="Proteomes" id="UP000324269"/>
    </source>
</evidence>
<evidence type="ECO:0000313" key="1">
    <source>
        <dbReference type="EMBL" id="TYS88749.1"/>
    </source>
</evidence>
<name>A0A5D4UPQ9_9BACI</name>
<accession>A0A5D4UPQ9</accession>
<protein>
    <submittedName>
        <fullName evidence="1">Uncharacterized protein</fullName>
    </submittedName>
</protein>
<reference evidence="1 2" key="1">
    <citation type="submission" date="2019-08" db="EMBL/GenBank/DDBJ databases">
        <title>Bacillus genomes from the desert of Cuatro Cienegas, Coahuila.</title>
        <authorList>
            <person name="Olmedo-Alvarez G."/>
        </authorList>
    </citation>
    <scope>NUCLEOTIDE SEQUENCE [LARGE SCALE GENOMIC DNA]</scope>
    <source>
        <strain evidence="1 2">CH87b_3T</strain>
    </source>
</reference>
<dbReference type="AlphaFoldDB" id="A0A5D4UPQ9"/>
<organism evidence="1 2">
    <name type="scientific">Rossellomorea aquimaris</name>
    <dbReference type="NCBI Taxonomy" id="189382"/>
    <lineage>
        <taxon>Bacteria</taxon>
        <taxon>Bacillati</taxon>
        <taxon>Bacillota</taxon>
        <taxon>Bacilli</taxon>
        <taxon>Bacillales</taxon>
        <taxon>Bacillaceae</taxon>
        <taxon>Rossellomorea</taxon>
    </lineage>
</organism>
<proteinExistence type="predicted"/>
<comment type="caution">
    <text evidence="1">The sequence shown here is derived from an EMBL/GenBank/DDBJ whole genome shotgun (WGS) entry which is preliminary data.</text>
</comment>
<dbReference type="EMBL" id="VTEZ01000001">
    <property type="protein sequence ID" value="TYS88749.1"/>
    <property type="molecule type" value="Genomic_DNA"/>
</dbReference>
<sequence>MYHGMLVQGKDVGILVEFGGGWVELGGLENKFGKLKINWILPRLSIAYRSKVDNISTQTTSNTHSPRQSIQKKCPKSPFETLSFLNYG</sequence>